<dbReference type="InterPro" id="IPR001356">
    <property type="entry name" value="HD"/>
</dbReference>
<evidence type="ECO:0000256" key="7">
    <source>
        <dbReference type="ARBA" id="ARBA00023242"/>
    </source>
</evidence>
<feature type="domain" description="Homeobox" evidence="10">
    <location>
        <begin position="403"/>
        <end position="466"/>
    </location>
</feature>
<keyword evidence="7 8" id="KW-0539">Nucleus</keyword>
<evidence type="ECO:0000256" key="1">
    <source>
        <dbReference type="ARBA" id="ARBA00004123"/>
    </source>
</evidence>
<evidence type="ECO:0000256" key="4">
    <source>
        <dbReference type="ARBA" id="ARBA00023125"/>
    </source>
</evidence>
<comment type="subcellular location">
    <subcellularLocation>
        <location evidence="1 8">Nucleus</location>
    </subcellularLocation>
</comment>
<comment type="caution">
    <text evidence="11">The sequence shown here is derived from an EMBL/GenBank/DDBJ whole genome shotgun (WGS) entry which is preliminary data.</text>
</comment>
<evidence type="ECO:0000313" key="11">
    <source>
        <dbReference type="EMBL" id="GMH10180.1"/>
    </source>
</evidence>
<dbReference type="InterPro" id="IPR008422">
    <property type="entry name" value="KN_HD"/>
</dbReference>
<dbReference type="SMART" id="SM00574">
    <property type="entry name" value="POX"/>
    <property type="match status" value="1"/>
</dbReference>
<dbReference type="GO" id="GO:0006355">
    <property type="term" value="P:regulation of DNA-templated transcription"/>
    <property type="evidence" value="ECO:0007669"/>
    <property type="project" value="InterPro"/>
</dbReference>
<evidence type="ECO:0000256" key="5">
    <source>
        <dbReference type="ARBA" id="ARBA00023155"/>
    </source>
</evidence>
<comment type="similarity">
    <text evidence="2">Belongs to the TALE/BELL homeobox family.</text>
</comment>
<dbReference type="SMART" id="SM00389">
    <property type="entry name" value="HOX"/>
    <property type="match status" value="1"/>
</dbReference>
<protein>
    <recommendedName>
        <fullName evidence="10">Homeobox domain-containing protein</fullName>
    </recommendedName>
</protein>
<dbReference type="CDD" id="cd00086">
    <property type="entry name" value="homeodomain"/>
    <property type="match status" value="1"/>
</dbReference>
<evidence type="ECO:0000313" key="12">
    <source>
        <dbReference type="Proteomes" id="UP001279734"/>
    </source>
</evidence>
<keyword evidence="6" id="KW-0804">Transcription</keyword>
<keyword evidence="5 8" id="KW-0371">Homeobox</keyword>
<feature type="region of interest" description="Disordered" evidence="9">
    <location>
        <begin position="168"/>
        <end position="202"/>
    </location>
</feature>
<dbReference type="SUPFAM" id="SSF46689">
    <property type="entry name" value="Homeodomain-like"/>
    <property type="match status" value="1"/>
</dbReference>
<gene>
    <name evidence="11" type="ORF">Nepgr_012021</name>
</gene>
<dbReference type="InterPro" id="IPR050224">
    <property type="entry name" value="TALE_homeobox"/>
</dbReference>
<evidence type="ECO:0000256" key="6">
    <source>
        <dbReference type="ARBA" id="ARBA00023163"/>
    </source>
</evidence>
<proteinExistence type="inferred from homology"/>
<sequence length="616" mass="68380">MAEGFESYHVPQQSRRDKLRVVNISQQNHHQSVDNLQGCAALLPFYDPSSLIPADLMTCSSHHAFHLQNLQLLASADAIKRNPTCIAKEDGFNLMGYPGGTTATSTLTAAASHCSNNVDEQAFLAMNHVPIPITTSTSVHDINNHPLFYPEKNTRDFDYNDSLVLLHNNTPQPHHPGAATGAGQGLSLSLSSQQSHHRRGNNLPLELNLQRCKGDVARYAVSLGPFPGYASILKGSRYLTPAQQLLEEICDVGRENAAEKMVPDSILLEPPPESFTGPAAVEDSLSCSDGGEHKRTKSRLIFMLEEVCRRYRQYYQQVQTVIASFESVAGLSNAALFTNLAFKTMSKHFRCLRTAITEQLHSTSKSPGNVSIRREGILRSDSYNKDCLYSHRPLQNTEVLNHQPAWRPQRGLPERAVSVLRAWLFEHFLHPYPNDSDKVMLAKQTGLSRSQVSNWFINARVRLWKPMVEEIHALQTRQAQKGSQNEEFNATRPNNRMVSSNSLMSDNTPPSAAKNQDPPFKRLRNGLPELQGVSDHPTVSHHNHFPIAVGGSASVSLTLGLHQHNGIGLTESFPTNITQRYRLSGDQGCVMDGLEDQNGHFSRDVIGAQFLHDFVG</sequence>
<dbReference type="PANTHER" id="PTHR11850">
    <property type="entry name" value="HOMEOBOX PROTEIN TRANSCRIPTION FACTORS"/>
    <property type="match status" value="1"/>
</dbReference>
<keyword evidence="4 8" id="KW-0238">DNA-binding</keyword>
<evidence type="ECO:0000256" key="8">
    <source>
        <dbReference type="PROSITE-ProRule" id="PRU00108"/>
    </source>
</evidence>
<dbReference type="Proteomes" id="UP001279734">
    <property type="component" value="Unassembled WGS sequence"/>
</dbReference>
<reference evidence="11" key="1">
    <citation type="submission" date="2023-05" db="EMBL/GenBank/DDBJ databases">
        <title>Nepenthes gracilis genome sequencing.</title>
        <authorList>
            <person name="Fukushima K."/>
        </authorList>
    </citation>
    <scope>NUCLEOTIDE SEQUENCE</scope>
    <source>
        <strain evidence="11">SING2019-196</strain>
    </source>
</reference>
<dbReference type="InterPro" id="IPR006563">
    <property type="entry name" value="POX_dom"/>
</dbReference>
<accession>A0AAD3SG61</accession>
<keyword evidence="12" id="KW-1185">Reference proteome</keyword>
<dbReference type="Pfam" id="PF07526">
    <property type="entry name" value="POX"/>
    <property type="match status" value="1"/>
</dbReference>
<dbReference type="AlphaFoldDB" id="A0AAD3SG61"/>
<evidence type="ECO:0000256" key="9">
    <source>
        <dbReference type="SAM" id="MobiDB-lite"/>
    </source>
</evidence>
<dbReference type="GO" id="GO:0005634">
    <property type="term" value="C:nucleus"/>
    <property type="evidence" value="ECO:0007669"/>
    <property type="project" value="UniProtKB-SubCell"/>
</dbReference>
<dbReference type="GO" id="GO:0003677">
    <property type="term" value="F:DNA binding"/>
    <property type="evidence" value="ECO:0007669"/>
    <property type="project" value="UniProtKB-UniRule"/>
</dbReference>
<evidence type="ECO:0000256" key="2">
    <source>
        <dbReference type="ARBA" id="ARBA00006454"/>
    </source>
</evidence>
<dbReference type="EMBL" id="BSYO01000009">
    <property type="protein sequence ID" value="GMH10180.1"/>
    <property type="molecule type" value="Genomic_DNA"/>
</dbReference>
<dbReference type="Pfam" id="PF05920">
    <property type="entry name" value="Homeobox_KN"/>
    <property type="match status" value="1"/>
</dbReference>
<dbReference type="InterPro" id="IPR009057">
    <property type="entry name" value="Homeodomain-like_sf"/>
</dbReference>
<keyword evidence="3" id="KW-0805">Transcription regulation</keyword>
<feature type="compositionally biased region" description="Polar residues" evidence="9">
    <location>
        <begin position="476"/>
        <end position="514"/>
    </location>
</feature>
<name>A0AAD3SG61_NEPGR</name>
<feature type="region of interest" description="Disordered" evidence="9">
    <location>
        <begin position="476"/>
        <end position="530"/>
    </location>
</feature>
<evidence type="ECO:0000259" key="10">
    <source>
        <dbReference type="PROSITE" id="PS50071"/>
    </source>
</evidence>
<feature type="DNA-binding region" description="Homeobox" evidence="8">
    <location>
        <begin position="405"/>
        <end position="467"/>
    </location>
</feature>
<organism evidence="11 12">
    <name type="scientific">Nepenthes gracilis</name>
    <name type="common">Slender pitcher plant</name>
    <dbReference type="NCBI Taxonomy" id="150966"/>
    <lineage>
        <taxon>Eukaryota</taxon>
        <taxon>Viridiplantae</taxon>
        <taxon>Streptophyta</taxon>
        <taxon>Embryophyta</taxon>
        <taxon>Tracheophyta</taxon>
        <taxon>Spermatophyta</taxon>
        <taxon>Magnoliopsida</taxon>
        <taxon>eudicotyledons</taxon>
        <taxon>Gunneridae</taxon>
        <taxon>Pentapetalae</taxon>
        <taxon>Caryophyllales</taxon>
        <taxon>Nepenthaceae</taxon>
        <taxon>Nepenthes</taxon>
    </lineage>
</organism>
<feature type="compositionally biased region" description="Low complexity" evidence="9">
    <location>
        <begin position="177"/>
        <end position="194"/>
    </location>
</feature>
<dbReference type="PROSITE" id="PS50071">
    <property type="entry name" value="HOMEOBOX_2"/>
    <property type="match status" value="1"/>
</dbReference>
<dbReference type="FunFam" id="1.10.10.60:FF:000117">
    <property type="entry name" value="BEL1-like homeodomain protein 9"/>
    <property type="match status" value="1"/>
</dbReference>
<evidence type="ECO:0000256" key="3">
    <source>
        <dbReference type="ARBA" id="ARBA00023015"/>
    </source>
</evidence>
<dbReference type="Gene3D" id="1.10.10.60">
    <property type="entry name" value="Homeodomain-like"/>
    <property type="match status" value="1"/>
</dbReference>